<dbReference type="PANTHER" id="PTHR43394:SF1">
    <property type="entry name" value="ATP-BINDING CASSETTE SUB-FAMILY B MEMBER 10, MITOCHONDRIAL"/>
    <property type="match status" value="1"/>
</dbReference>
<dbReference type="SUPFAM" id="SSF52540">
    <property type="entry name" value="P-loop containing nucleoside triphosphate hydrolases"/>
    <property type="match status" value="1"/>
</dbReference>
<comment type="subcellular location">
    <subcellularLocation>
        <location evidence="1">Membrane</location>
        <topology evidence="1">Multi-pass membrane protein</topology>
    </subcellularLocation>
</comment>
<organism evidence="5 6">
    <name type="scientific">Diaporthe vaccinii</name>
    <dbReference type="NCBI Taxonomy" id="105482"/>
    <lineage>
        <taxon>Eukaryota</taxon>
        <taxon>Fungi</taxon>
        <taxon>Dikarya</taxon>
        <taxon>Ascomycota</taxon>
        <taxon>Pezizomycotina</taxon>
        <taxon>Sordariomycetes</taxon>
        <taxon>Sordariomycetidae</taxon>
        <taxon>Diaporthales</taxon>
        <taxon>Diaporthaceae</taxon>
        <taxon>Diaporthe</taxon>
        <taxon>Diaporthe eres species complex</taxon>
    </lineage>
</organism>
<dbReference type="EMBL" id="JBAWTH010000186">
    <property type="protein sequence ID" value="KAL2273461.1"/>
    <property type="molecule type" value="Genomic_DNA"/>
</dbReference>
<evidence type="ECO:0000256" key="3">
    <source>
        <dbReference type="ARBA" id="ARBA00022989"/>
    </source>
</evidence>
<dbReference type="InterPro" id="IPR036640">
    <property type="entry name" value="ABC1_TM_sf"/>
</dbReference>
<evidence type="ECO:0000313" key="6">
    <source>
        <dbReference type="Proteomes" id="UP001600888"/>
    </source>
</evidence>
<accession>A0ABR4DT07</accession>
<protein>
    <submittedName>
        <fullName evidence="5">Uncharacterized protein</fullName>
    </submittedName>
</protein>
<dbReference type="InterPro" id="IPR027417">
    <property type="entry name" value="P-loop_NTPase"/>
</dbReference>
<keyword evidence="4" id="KW-0472">Membrane</keyword>
<dbReference type="Gene3D" id="3.40.50.300">
    <property type="entry name" value="P-loop containing nucleotide triphosphate hydrolases"/>
    <property type="match status" value="1"/>
</dbReference>
<evidence type="ECO:0000313" key="5">
    <source>
        <dbReference type="EMBL" id="KAL2273461.1"/>
    </source>
</evidence>
<dbReference type="InterPro" id="IPR039421">
    <property type="entry name" value="Type_1_exporter"/>
</dbReference>
<dbReference type="PANTHER" id="PTHR43394">
    <property type="entry name" value="ATP-DEPENDENT PERMEASE MDL1, MITOCHONDRIAL"/>
    <property type="match status" value="1"/>
</dbReference>
<proteinExistence type="predicted"/>
<evidence type="ECO:0000256" key="1">
    <source>
        <dbReference type="ARBA" id="ARBA00004141"/>
    </source>
</evidence>
<evidence type="ECO:0000256" key="4">
    <source>
        <dbReference type="ARBA" id="ARBA00023136"/>
    </source>
</evidence>
<dbReference type="Gene3D" id="1.20.1560.10">
    <property type="entry name" value="ABC transporter type 1, transmembrane domain"/>
    <property type="match status" value="1"/>
</dbReference>
<dbReference type="Proteomes" id="UP001600888">
    <property type="component" value="Unassembled WGS sequence"/>
</dbReference>
<comment type="caution">
    <text evidence="5">The sequence shown here is derived from an EMBL/GenBank/DDBJ whole genome shotgun (WGS) entry which is preliminary data.</text>
</comment>
<keyword evidence="6" id="KW-1185">Reference proteome</keyword>
<keyword evidence="2" id="KW-0812">Transmembrane</keyword>
<evidence type="ECO:0000256" key="2">
    <source>
        <dbReference type="ARBA" id="ARBA00022692"/>
    </source>
</evidence>
<gene>
    <name evidence="5" type="ORF">FJTKL_04524</name>
</gene>
<sequence>MIVIAHRLSTIRDADRIVVLKKGKTAESGIHEGLMSIDGGVYSGLVNTQALSLGDSAQRDVENGSDIDDVQTLTQEKTRTESGSGDFHCERVETGKGKDCGFLGSFGRFFYEPKTYWGIIGLSLFTSAAAGTA</sequence>
<reference evidence="5 6" key="1">
    <citation type="submission" date="2024-03" db="EMBL/GenBank/DDBJ databases">
        <title>A high-quality draft genome sequence of Diaporthe vaccinii, a causative agent of upright dieback and viscid rot disease in cranberry plants.</title>
        <authorList>
            <person name="Sarrasin M."/>
            <person name="Lang B.F."/>
            <person name="Burger G."/>
        </authorList>
    </citation>
    <scope>NUCLEOTIDE SEQUENCE [LARGE SCALE GENOMIC DNA]</scope>
    <source>
        <strain evidence="5 6">IS7</strain>
    </source>
</reference>
<keyword evidence="3" id="KW-1133">Transmembrane helix</keyword>
<name>A0ABR4DT07_9PEZI</name>